<sequence>MRSNAKYNYHVLLLLRQLSTNSTAFTKKEPNLKPLGTLQMRKLNPLPLPHRTVPETKGQDFDYVNVAHSHLIRSDWAKLNLLATGLTPFRIKHILLKIKKDPVLSLEFFDWVELQRPNSHTLEMQSIMLHILTKAKKFKIAESLLKRSIIPKTMNSASELFDCVLYSYRVCDSSPGVFDSLFKTYAHMKKFRNATDTFHRMKEYGFLPTIESCNAYMSSLLNLHRTDISLAFYREMGRCRISPNVYTLNMVVSALCKSGRLEKAVEMFKEMENMGCRPTVASFNTLIAGHSSQGLMNSAMKLKTMMSKNGLHPDIVTYNALLNGYCKEGKLHDAGKIFSEMKAVDVVPNTVTYNTLINGYSQYGNSEMGSTLYEEMLRNGVKVDILTYNALILGLCNEGKTKKASYLVKKLLKENLVPNASTFSALISGQCKRKNPERAFQLYKSMKRSGCHPNADTFNLIISTFCKNEDFEGAVEVLWEMLERAMTPDVNMLVEILEGLHKCGKAEAATRLRRELDGKHILPEDFLPA</sequence>
<dbReference type="Proteomes" id="UP001234297">
    <property type="component" value="Chromosome 2"/>
</dbReference>
<protein>
    <submittedName>
        <fullName evidence="1">Uncharacterized protein</fullName>
    </submittedName>
</protein>
<organism evidence="1 2">
    <name type="scientific">Persea americana</name>
    <name type="common">Avocado</name>
    <dbReference type="NCBI Taxonomy" id="3435"/>
    <lineage>
        <taxon>Eukaryota</taxon>
        <taxon>Viridiplantae</taxon>
        <taxon>Streptophyta</taxon>
        <taxon>Embryophyta</taxon>
        <taxon>Tracheophyta</taxon>
        <taxon>Spermatophyta</taxon>
        <taxon>Magnoliopsida</taxon>
        <taxon>Magnoliidae</taxon>
        <taxon>Laurales</taxon>
        <taxon>Lauraceae</taxon>
        <taxon>Persea</taxon>
    </lineage>
</organism>
<accession>A0ACC2MGS1</accession>
<gene>
    <name evidence="1" type="ORF">MRB53_006715</name>
</gene>
<name>A0ACC2MGS1_PERAE</name>
<proteinExistence type="predicted"/>
<keyword evidence="2" id="KW-1185">Reference proteome</keyword>
<dbReference type="EMBL" id="CM056810">
    <property type="protein sequence ID" value="KAJ8644967.1"/>
    <property type="molecule type" value="Genomic_DNA"/>
</dbReference>
<evidence type="ECO:0000313" key="1">
    <source>
        <dbReference type="EMBL" id="KAJ8644967.1"/>
    </source>
</evidence>
<comment type="caution">
    <text evidence="1">The sequence shown here is derived from an EMBL/GenBank/DDBJ whole genome shotgun (WGS) entry which is preliminary data.</text>
</comment>
<reference evidence="1 2" key="1">
    <citation type="journal article" date="2022" name="Hortic Res">
        <title>A haplotype resolved chromosomal level avocado genome allows analysis of novel avocado genes.</title>
        <authorList>
            <person name="Nath O."/>
            <person name="Fletcher S.J."/>
            <person name="Hayward A."/>
            <person name="Shaw L.M."/>
            <person name="Masouleh A.K."/>
            <person name="Furtado A."/>
            <person name="Henry R.J."/>
            <person name="Mitter N."/>
        </authorList>
    </citation>
    <scope>NUCLEOTIDE SEQUENCE [LARGE SCALE GENOMIC DNA]</scope>
    <source>
        <strain evidence="2">cv. Hass</strain>
    </source>
</reference>
<evidence type="ECO:0000313" key="2">
    <source>
        <dbReference type="Proteomes" id="UP001234297"/>
    </source>
</evidence>